<evidence type="ECO:0000256" key="5">
    <source>
        <dbReference type="ARBA" id="ARBA00022833"/>
    </source>
</evidence>
<dbReference type="SUPFAM" id="SSF51735">
    <property type="entry name" value="NAD(P)-binding Rossmann-fold domains"/>
    <property type="match status" value="1"/>
</dbReference>
<dbReference type="InterPro" id="IPR036291">
    <property type="entry name" value="NAD(P)-bd_dom_sf"/>
</dbReference>
<dbReference type="EMBL" id="JBHSDY010000009">
    <property type="protein sequence ID" value="MFC4299068.1"/>
    <property type="molecule type" value="Genomic_DNA"/>
</dbReference>
<evidence type="ECO:0000313" key="9">
    <source>
        <dbReference type="EMBL" id="MFC4299068.1"/>
    </source>
</evidence>
<dbReference type="EC" id="1.1.1.1" evidence="3"/>
<accession>A0ABV8S0G3</accession>
<dbReference type="PANTHER" id="PTHR42940:SF8">
    <property type="entry name" value="VACUOLAR PROTEIN SORTING-ASSOCIATED PROTEIN 11"/>
    <property type="match status" value="1"/>
</dbReference>
<name>A0ABV8S0G3_9BURK</name>
<sequence>MMEQAMMKAVVLRAFGEPEVLEYADVIRPEPGPGEVLVEICCCGVCHLDLILRKGMRSRVKPPRIMGHELAGTVSAVGEGVRDFAPGDRVASFNFQACGECEDCRRGRPSLCRQTQGDIGQTRDGGYAQYACLRQGNLVKLPEGMPFEHACFGACVFAPPYKAIRHVGRIRAGQWVVITGASGGLGLAAIQIVRALGARSIAITGSQGKVDALRAAGADEVVVSPDGAFGEEVRRLTGGRGVDLVVELIGSPTFDGAMRSLAPGGRCAVIGELHGTPVNINLGLLILKEWEIKGVQSADREELVEVLGFMHEHGIVPTVWRKLPLSQAAQAHHLLGDRSVIGRILLVP</sequence>
<gene>
    <name evidence="9" type="ORF">ACFO0J_13555</name>
</gene>
<dbReference type="SMART" id="SM00829">
    <property type="entry name" value="PKS_ER"/>
    <property type="match status" value="1"/>
</dbReference>
<proteinExistence type="inferred from homology"/>
<dbReference type="SUPFAM" id="SSF50129">
    <property type="entry name" value="GroES-like"/>
    <property type="match status" value="1"/>
</dbReference>
<dbReference type="PROSITE" id="PS00059">
    <property type="entry name" value="ADH_ZINC"/>
    <property type="match status" value="1"/>
</dbReference>
<dbReference type="RefSeq" id="WP_376813627.1">
    <property type="nucleotide sequence ID" value="NZ_JBHSDY010000009.1"/>
</dbReference>
<dbReference type="InterPro" id="IPR011032">
    <property type="entry name" value="GroES-like_sf"/>
</dbReference>
<dbReference type="InterPro" id="IPR002328">
    <property type="entry name" value="ADH_Zn_CS"/>
</dbReference>
<evidence type="ECO:0000256" key="7">
    <source>
        <dbReference type="RuleBase" id="RU361277"/>
    </source>
</evidence>
<keyword evidence="6" id="KW-0560">Oxidoreductase</keyword>
<dbReference type="Pfam" id="PF00107">
    <property type="entry name" value="ADH_zinc_N"/>
    <property type="match status" value="1"/>
</dbReference>
<keyword evidence="4 7" id="KW-0479">Metal-binding</keyword>
<evidence type="ECO:0000313" key="10">
    <source>
        <dbReference type="Proteomes" id="UP001595756"/>
    </source>
</evidence>
<evidence type="ECO:0000256" key="1">
    <source>
        <dbReference type="ARBA" id="ARBA00001947"/>
    </source>
</evidence>
<evidence type="ECO:0000256" key="4">
    <source>
        <dbReference type="ARBA" id="ARBA00022723"/>
    </source>
</evidence>
<organism evidence="9 10">
    <name type="scientific">Castellaniella hirudinis</name>
    <dbReference type="NCBI Taxonomy" id="1144617"/>
    <lineage>
        <taxon>Bacteria</taxon>
        <taxon>Pseudomonadati</taxon>
        <taxon>Pseudomonadota</taxon>
        <taxon>Betaproteobacteria</taxon>
        <taxon>Burkholderiales</taxon>
        <taxon>Alcaligenaceae</taxon>
        <taxon>Castellaniella</taxon>
    </lineage>
</organism>
<comment type="similarity">
    <text evidence="2 7">Belongs to the zinc-containing alcohol dehydrogenase family.</text>
</comment>
<dbReference type="InterPro" id="IPR013154">
    <property type="entry name" value="ADH-like_N"/>
</dbReference>
<dbReference type="Pfam" id="PF08240">
    <property type="entry name" value="ADH_N"/>
    <property type="match status" value="1"/>
</dbReference>
<keyword evidence="5 7" id="KW-0862">Zinc</keyword>
<evidence type="ECO:0000256" key="6">
    <source>
        <dbReference type="ARBA" id="ARBA00023002"/>
    </source>
</evidence>
<protein>
    <recommendedName>
        <fullName evidence="3">alcohol dehydrogenase</fullName>
        <ecNumber evidence="3">1.1.1.1</ecNumber>
    </recommendedName>
</protein>
<dbReference type="InterPro" id="IPR013149">
    <property type="entry name" value="ADH-like_C"/>
</dbReference>
<dbReference type="PANTHER" id="PTHR42940">
    <property type="entry name" value="ALCOHOL DEHYDROGENASE 1-RELATED"/>
    <property type="match status" value="1"/>
</dbReference>
<comment type="caution">
    <text evidence="9">The sequence shown here is derived from an EMBL/GenBank/DDBJ whole genome shotgun (WGS) entry which is preliminary data.</text>
</comment>
<keyword evidence="10" id="KW-1185">Reference proteome</keyword>
<reference evidence="10" key="1">
    <citation type="journal article" date="2019" name="Int. J. Syst. Evol. Microbiol.">
        <title>The Global Catalogue of Microorganisms (GCM) 10K type strain sequencing project: providing services to taxonomists for standard genome sequencing and annotation.</title>
        <authorList>
            <consortium name="The Broad Institute Genomics Platform"/>
            <consortium name="The Broad Institute Genome Sequencing Center for Infectious Disease"/>
            <person name="Wu L."/>
            <person name="Ma J."/>
        </authorList>
    </citation>
    <scope>NUCLEOTIDE SEQUENCE [LARGE SCALE GENOMIC DNA]</scope>
    <source>
        <strain evidence="10">CGMCC 1.19029</strain>
    </source>
</reference>
<evidence type="ECO:0000256" key="3">
    <source>
        <dbReference type="ARBA" id="ARBA00013190"/>
    </source>
</evidence>
<evidence type="ECO:0000259" key="8">
    <source>
        <dbReference type="SMART" id="SM00829"/>
    </source>
</evidence>
<dbReference type="InterPro" id="IPR020843">
    <property type="entry name" value="ER"/>
</dbReference>
<dbReference type="Proteomes" id="UP001595756">
    <property type="component" value="Unassembled WGS sequence"/>
</dbReference>
<comment type="cofactor">
    <cofactor evidence="1 7">
        <name>Zn(2+)</name>
        <dbReference type="ChEBI" id="CHEBI:29105"/>
    </cofactor>
</comment>
<evidence type="ECO:0000256" key="2">
    <source>
        <dbReference type="ARBA" id="ARBA00008072"/>
    </source>
</evidence>
<dbReference type="Gene3D" id="3.90.180.10">
    <property type="entry name" value="Medium-chain alcohol dehydrogenases, catalytic domain"/>
    <property type="match status" value="1"/>
</dbReference>
<feature type="domain" description="Enoyl reductase (ER)" evidence="8">
    <location>
        <begin position="16"/>
        <end position="346"/>
    </location>
</feature>